<evidence type="ECO:0000313" key="2">
    <source>
        <dbReference type="EMBL" id="MBD1401861.1"/>
    </source>
</evidence>
<feature type="region of interest" description="Disordered" evidence="1">
    <location>
        <begin position="83"/>
        <end position="110"/>
    </location>
</feature>
<dbReference type="EMBL" id="JACWUN010000025">
    <property type="protein sequence ID" value="MBD1401861.1"/>
    <property type="molecule type" value="Genomic_DNA"/>
</dbReference>
<evidence type="ECO:0000313" key="3">
    <source>
        <dbReference type="Proteomes" id="UP000632828"/>
    </source>
</evidence>
<organism evidence="2 3">
    <name type="scientific">Pelovirga terrestris</name>
    <dbReference type="NCBI Taxonomy" id="2771352"/>
    <lineage>
        <taxon>Bacteria</taxon>
        <taxon>Pseudomonadati</taxon>
        <taxon>Thermodesulfobacteriota</taxon>
        <taxon>Desulfuromonadia</taxon>
        <taxon>Geobacterales</taxon>
        <taxon>Geobacteraceae</taxon>
        <taxon>Pelovirga</taxon>
    </lineage>
</organism>
<name>A0A8J6QR78_9BACT</name>
<comment type="caution">
    <text evidence="2">The sequence shown here is derived from an EMBL/GenBank/DDBJ whole genome shotgun (WGS) entry which is preliminary data.</text>
</comment>
<feature type="compositionally biased region" description="Low complexity" evidence="1">
    <location>
        <begin position="84"/>
        <end position="96"/>
    </location>
</feature>
<gene>
    <name evidence="2" type="ORF">ICT70_14455</name>
</gene>
<dbReference type="Proteomes" id="UP000632828">
    <property type="component" value="Unassembled WGS sequence"/>
</dbReference>
<keyword evidence="3" id="KW-1185">Reference proteome</keyword>
<evidence type="ECO:0000256" key="1">
    <source>
        <dbReference type="SAM" id="MobiDB-lite"/>
    </source>
</evidence>
<dbReference type="AlphaFoldDB" id="A0A8J6QR78"/>
<dbReference type="RefSeq" id="WP_191157883.1">
    <property type="nucleotide sequence ID" value="NZ_JACWUN010000025.1"/>
</dbReference>
<protein>
    <submittedName>
        <fullName evidence="2">Uncharacterized protein</fullName>
    </submittedName>
</protein>
<proteinExistence type="predicted"/>
<reference evidence="2" key="1">
    <citation type="submission" date="2020-09" db="EMBL/GenBank/DDBJ databases">
        <title>Pelobacter alkaliphilus sp. nov., a novel anaerobic arsenate-reducing bacterium from terrestrial mud volcano.</title>
        <authorList>
            <person name="Khomyakova M.A."/>
            <person name="Merkel A.Y."/>
            <person name="Slobodkin A.I."/>
        </authorList>
    </citation>
    <scope>NUCLEOTIDE SEQUENCE</scope>
    <source>
        <strain evidence="2">M08fum</strain>
    </source>
</reference>
<sequence>MSYPLPKDTLIGFHLRSPSSSGGKDWIGCLTNCGIFHRYWGKIGQINQHQQTKGNHHELQKLVKQKQAKGYQIIDTYHAPAGWQSQQSLRSSSAGSKTKSKPESMPLPTTIVADPIQIKASSRHTLAWDF</sequence>
<accession>A0A8J6QR78</accession>